<proteinExistence type="predicted"/>
<keyword evidence="2" id="KW-1185">Reference proteome</keyword>
<organism evidence="1 2">
    <name type="scientific">Gymnopus androsaceus JB14</name>
    <dbReference type="NCBI Taxonomy" id="1447944"/>
    <lineage>
        <taxon>Eukaryota</taxon>
        <taxon>Fungi</taxon>
        <taxon>Dikarya</taxon>
        <taxon>Basidiomycota</taxon>
        <taxon>Agaricomycotina</taxon>
        <taxon>Agaricomycetes</taxon>
        <taxon>Agaricomycetidae</taxon>
        <taxon>Agaricales</taxon>
        <taxon>Marasmiineae</taxon>
        <taxon>Omphalotaceae</taxon>
        <taxon>Gymnopus</taxon>
    </lineage>
</organism>
<protein>
    <submittedName>
        <fullName evidence="1">Uncharacterized protein</fullName>
    </submittedName>
</protein>
<name>A0A6A4ICC9_9AGAR</name>
<dbReference type="AlphaFoldDB" id="A0A6A4ICC9"/>
<evidence type="ECO:0000313" key="2">
    <source>
        <dbReference type="Proteomes" id="UP000799118"/>
    </source>
</evidence>
<evidence type="ECO:0000313" key="1">
    <source>
        <dbReference type="EMBL" id="KAE9407443.1"/>
    </source>
</evidence>
<gene>
    <name evidence="1" type="ORF">BT96DRAFT_986737</name>
</gene>
<dbReference type="OrthoDB" id="3141012at2759"/>
<sequence length="313" mass="34803">MPIFECTSKLRAADSNIILNLTAKHCLESGDSDSTTAKKSRFPNVDILPASSIVFSFSAVLNRKRIPSAVLINSQLAQHFLQFIRSNADQLGLSIVSSLYDDNSCPKISVTTNRSRLSLHDSVPVRVVLRSIHLQYSVSSKETSDGDLHLFSTRLSLPCRSLVDNILKRFVTFHLVKRYPLVFGTQLDVETPFFPSIFRSILEMAKRSPNPAFRARFKQLIKSMKQQHQTAFIASSAALATYLDGSAEPDDAELPEISSETALCLSMEKLFCIGMKRPSFKTTAGLPMTQADTQDDDELSQGPLFWCIYSPAD</sequence>
<reference evidence="1" key="1">
    <citation type="journal article" date="2019" name="Environ. Microbiol.">
        <title>Fungal ecological strategies reflected in gene transcription - a case study of two litter decomposers.</title>
        <authorList>
            <person name="Barbi F."/>
            <person name="Kohler A."/>
            <person name="Barry K."/>
            <person name="Baskaran P."/>
            <person name="Daum C."/>
            <person name="Fauchery L."/>
            <person name="Ihrmark K."/>
            <person name="Kuo A."/>
            <person name="LaButti K."/>
            <person name="Lipzen A."/>
            <person name="Morin E."/>
            <person name="Grigoriev I.V."/>
            <person name="Henrissat B."/>
            <person name="Lindahl B."/>
            <person name="Martin F."/>
        </authorList>
    </citation>
    <scope>NUCLEOTIDE SEQUENCE</scope>
    <source>
        <strain evidence="1">JB14</strain>
    </source>
</reference>
<accession>A0A6A4ICC9</accession>
<dbReference type="EMBL" id="ML769396">
    <property type="protein sequence ID" value="KAE9407443.1"/>
    <property type="molecule type" value="Genomic_DNA"/>
</dbReference>
<dbReference type="Proteomes" id="UP000799118">
    <property type="component" value="Unassembled WGS sequence"/>
</dbReference>